<dbReference type="PRINTS" id="PR00778">
    <property type="entry name" value="HTHARSR"/>
</dbReference>
<dbReference type="Pfam" id="PF01022">
    <property type="entry name" value="HTH_5"/>
    <property type="match status" value="1"/>
</dbReference>
<dbReference type="InterPro" id="IPR001845">
    <property type="entry name" value="HTH_ArsR_DNA-bd_dom"/>
</dbReference>
<dbReference type="InterPro" id="IPR011991">
    <property type="entry name" value="ArsR-like_HTH"/>
</dbReference>
<protein>
    <submittedName>
        <fullName evidence="5">Metalloregulator ArsR/SmtB family transcription factor</fullName>
    </submittedName>
</protein>
<dbReference type="CDD" id="cd00090">
    <property type="entry name" value="HTH_ARSR"/>
    <property type="match status" value="1"/>
</dbReference>
<dbReference type="SMART" id="SM00418">
    <property type="entry name" value="HTH_ARSR"/>
    <property type="match status" value="1"/>
</dbReference>
<reference evidence="5" key="1">
    <citation type="submission" date="2022-08" db="EMBL/GenBank/DDBJ databases">
        <title>Nisaea acidiphila sp. nov., isolated from a marine algal debris and emended description of the genus Nisaea Urios et al. 2008.</title>
        <authorList>
            <person name="Kwon K."/>
        </authorList>
    </citation>
    <scope>NUCLEOTIDE SEQUENCE</scope>
    <source>
        <strain evidence="5">MEBiC11861</strain>
    </source>
</reference>
<dbReference type="InterPro" id="IPR051081">
    <property type="entry name" value="HTH_MetalResp_TranReg"/>
</dbReference>
<keyword evidence="3" id="KW-0804">Transcription</keyword>
<dbReference type="GO" id="GO:0003700">
    <property type="term" value="F:DNA-binding transcription factor activity"/>
    <property type="evidence" value="ECO:0007669"/>
    <property type="project" value="InterPro"/>
</dbReference>
<dbReference type="InterPro" id="IPR036388">
    <property type="entry name" value="WH-like_DNA-bd_sf"/>
</dbReference>
<evidence type="ECO:0000256" key="1">
    <source>
        <dbReference type="ARBA" id="ARBA00023015"/>
    </source>
</evidence>
<evidence type="ECO:0000313" key="5">
    <source>
        <dbReference type="EMBL" id="UUX52084.1"/>
    </source>
</evidence>
<sequence length="110" mass="11951">MPALPIARMEEKAAEVADFLMAAANRNRLMVLCHLAEAGELTVNELAGLVRLSQPALSQHLARMAEEGLITARADGRRRFYALSQGPVSDLLAVLQKHFCPPDDTRAAAE</sequence>
<keyword evidence="6" id="KW-1185">Reference proteome</keyword>
<dbReference type="InterPro" id="IPR036390">
    <property type="entry name" value="WH_DNA-bd_sf"/>
</dbReference>
<dbReference type="SUPFAM" id="SSF46785">
    <property type="entry name" value="Winged helix' DNA-binding domain"/>
    <property type="match status" value="1"/>
</dbReference>
<dbReference type="Proteomes" id="UP001060336">
    <property type="component" value="Chromosome"/>
</dbReference>
<gene>
    <name evidence="5" type="ORF">NUH88_10355</name>
</gene>
<evidence type="ECO:0000313" key="6">
    <source>
        <dbReference type="Proteomes" id="UP001060336"/>
    </source>
</evidence>
<dbReference type="GO" id="GO:0003677">
    <property type="term" value="F:DNA binding"/>
    <property type="evidence" value="ECO:0007669"/>
    <property type="project" value="UniProtKB-KW"/>
</dbReference>
<dbReference type="KEGG" id="naci:NUH88_10355"/>
<dbReference type="PANTHER" id="PTHR33154:SF28">
    <property type="entry name" value="HTH-TYPE TRANSCRIPTIONAL REGULATOR YGAV-RELATED"/>
    <property type="match status" value="1"/>
</dbReference>
<evidence type="ECO:0000256" key="2">
    <source>
        <dbReference type="ARBA" id="ARBA00023125"/>
    </source>
</evidence>
<dbReference type="AlphaFoldDB" id="A0A9J7B0T5"/>
<evidence type="ECO:0000256" key="3">
    <source>
        <dbReference type="ARBA" id="ARBA00023163"/>
    </source>
</evidence>
<name>A0A9J7B0T5_9PROT</name>
<dbReference type="NCBIfam" id="NF033788">
    <property type="entry name" value="HTH_metalloreg"/>
    <property type="match status" value="1"/>
</dbReference>
<feature type="domain" description="HTH arsR-type" evidence="4">
    <location>
        <begin position="8"/>
        <end position="103"/>
    </location>
</feature>
<keyword evidence="1" id="KW-0805">Transcription regulation</keyword>
<dbReference type="PANTHER" id="PTHR33154">
    <property type="entry name" value="TRANSCRIPTIONAL REGULATOR, ARSR FAMILY"/>
    <property type="match status" value="1"/>
</dbReference>
<dbReference type="PROSITE" id="PS50987">
    <property type="entry name" value="HTH_ARSR_2"/>
    <property type="match status" value="1"/>
</dbReference>
<accession>A0A9J7B0T5</accession>
<evidence type="ECO:0000259" key="4">
    <source>
        <dbReference type="PROSITE" id="PS50987"/>
    </source>
</evidence>
<keyword evidence="2" id="KW-0238">DNA-binding</keyword>
<organism evidence="5 6">
    <name type="scientific">Nisaea acidiphila</name>
    <dbReference type="NCBI Taxonomy" id="1862145"/>
    <lineage>
        <taxon>Bacteria</taxon>
        <taxon>Pseudomonadati</taxon>
        <taxon>Pseudomonadota</taxon>
        <taxon>Alphaproteobacteria</taxon>
        <taxon>Rhodospirillales</taxon>
        <taxon>Thalassobaculaceae</taxon>
        <taxon>Nisaea</taxon>
    </lineage>
</organism>
<proteinExistence type="predicted"/>
<dbReference type="Gene3D" id="1.10.10.10">
    <property type="entry name" value="Winged helix-like DNA-binding domain superfamily/Winged helix DNA-binding domain"/>
    <property type="match status" value="1"/>
</dbReference>
<dbReference type="RefSeq" id="WP_257771940.1">
    <property type="nucleotide sequence ID" value="NZ_CP102480.1"/>
</dbReference>
<dbReference type="EMBL" id="CP102480">
    <property type="protein sequence ID" value="UUX52084.1"/>
    <property type="molecule type" value="Genomic_DNA"/>
</dbReference>